<dbReference type="InterPro" id="IPR029057">
    <property type="entry name" value="PRTase-like"/>
</dbReference>
<organism evidence="3 4">
    <name type="scientific">Anaeromassilibacillus senegalensis</name>
    <dbReference type="NCBI Taxonomy" id="1673717"/>
    <lineage>
        <taxon>Bacteria</taxon>
        <taxon>Bacillati</taxon>
        <taxon>Bacillota</taxon>
        <taxon>Clostridia</taxon>
        <taxon>Eubacteriales</taxon>
        <taxon>Acutalibacteraceae</taxon>
        <taxon>Anaeromassilibacillus</taxon>
    </lineage>
</organism>
<dbReference type="Pfam" id="PF00156">
    <property type="entry name" value="Pribosyltran"/>
    <property type="match status" value="1"/>
</dbReference>
<comment type="caution">
    <text evidence="3">The sequence shown here is derived from an EMBL/GenBank/DDBJ whole genome shotgun (WGS) entry which is preliminary data.</text>
</comment>
<accession>A0ABS9CLQ1</accession>
<dbReference type="RefSeq" id="WP_235323078.1">
    <property type="nucleotide sequence ID" value="NZ_JAFBIT010000001.1"/>
</dbReference>
<dbReference type="SUPFAM" id="SSF53271">
    <property type="entry name" value="PRTase-like"/>
    <property type="match status" value="1"/>
</dbReference>
<proteinExistence type="inferred from homology"/>
<reference evidence="3 4" key="1">
    <citation type="submission" date="2020-12" db="EMBL/GenBank/DDBJ databases">
        <title>Whole genome sequences of gut porcine anaerobes.</title>
        <authorList>
            <person name="Kubasova T."/>
            <person name="Jahodarova E."/>
            <person name="Rychlik I."/>
        </authorList>
    </citation>
    <scope>NUCLEOTIDE SEQUENCE [LARGE SCALE GENOMIC DNA]</scope>
    <source>
        <strain evidence="3 4">An867</strain>
    </source>
</reference>
<dbReference type="InterPro" id="IPR051910">
    <property type="entry name" value="ComF/GntX_DNA_util-trans"/>
</dbReference>
<evidence type="ECO:0000313" key="4">
    <source>
        <dbReference type="Proteomes" id="UP001299220"/>
    </source>
</evidence>
<sequence length="221" mass="25098">MNILKRILAFFYPPRCILCGRAVRVNEDFLCADCASKPAVCVCRFFALHVRRQDYTLECRAPMRYREPFRTTLWRFKFRDETSLAEPLAKRMALVLDTGRTYDCIVPVPVSRERLRERGYNQSALLAKALSEQTGVAYRELLEKTRHNRTQHRLSAKERAENVRGAYRAEAANGLRVLLVDDIVTTGATARECAKTLYRAGAADVGCICCAIVEEGQVSTQ</sequence>
<comment type="similarity">
    <text evidence="1">Belongs to the ComF/GntX family.</text>
</comment>
<evidence type="ECO:0000256" key="1">
    <source>
        <dbReference type="ARBA" id="ARBA00008007"/>
    </source>
</evidence>
<dbReference type="PANTHER" id="PTHR47505:SF1">
    <property type="entry name" value="DNA UTILIZATION PROTEIN YHGH"/>
    <property type="match status" value="1"/>
</dbReference>
<dbReference type="Proteomes" id="UP001299220">
    <property type="component" value="Unassembled WGS sequence"/>
</dbReference>
<name>A0ABS9CLQ1_9FIRM</name>
<evidence type="ECO:0000313" key="3">
    <source>
        <dbReference type="EMBL" id="MCF2652055.1"/>
    </source>
</evidence>
<dbReference type="PANTHER" id="PTHR47505">
    <property type="entry name" value="DNA UTILIZATION PROTEIN YHGH"/>
    <property type="match status" value="1"/>
</dbReference>
<dbReference type="InterPro" id="IPR000836">
    <property type="entry name" value="PRTase_dom"/>
</dbReference>
<dbReference type="EMBL" id="JAFBIT010000001">
    <property type="protein sequence ID" value="MCF2652055.1"/>
    <property type="molecule type" value="Genomic_DNA"/>
</dbReference>
<keyword evidence="4" id="KW-1185">Reference proteome</keyword>
<protein>
    <submittedName>
        <fullName evidence="3">ComF family protein</fullName>
    </submittedName>
</protein>
<dbReference type="Gene3D" id="3.40.50.2020">
    <property type="match status" value="1"/>
</dbReference>
<feature type="domain" description="Phosphoribosyltransferase" evidence="2">
    <location>
        <begin position="123"/>
        <end position="211"/>
    </location>
</feature>
<evidence type="ECO:0000259" key="2">
    <source>
        <dbReference type="Pfam" id="PF00156"/>
    </source>
</evidence>
<gene>
    <name evidence="3" type="ORF">JQM67_05515</name>
</gene>
<dbReference type="CDD" id="cd06223">
    <property type="entry name" value="PRTases_typeI"/>
    <property type="match status" value="1"/>
</dbReference>